<dbReference type="Proteomes" id="UP001139447">
    <property type="component" value="Unassembled WGS sequence"/>
</dbReference>
<feature type="domain" description="Peptidase M20 dimerisation" evidence="4">
    <location>
        <begin position="226"/>
        <end position="326"/>
    </location>
</feature>
<dbReference type="GO" id="GO:0019877">
    <property type="term" value="P:diaminopimelate biosynthetic process"/>
    <property type="evidence" value="ECO:0007669"/>
    <property type="project" value="UniProtKB-ARBA"/>
</dbReference>
<comment type="cofactor">
    <cofactor evidence="2">
        <name>Mn(2+)</name>
        <dbReference type="ChEBI" id="CHEBI:29035"/>
    </cofactor>
    <text evidence="2">The Mn(2+) ion enhances activity.</text>
</comment>
<dbReference type="InterPro" id="IPR011650">
    <property type="entry name" value="Peptidase_M20_dimer"/>
</dbReference>
<dbReference type="InterPro" id="IPR017439">
    <property type="entry name" value="Amidohydrolase"/>
</dbReference>
<dbReference type="PANTHER" id="PTHR11014">
    <property type="entry name" value="PEPTIDASE M20 FAMILY MEMBER"/>
    <property type="match status" value="1"/>
</dbReference>
<evidence type="ECO:0000259" key="4">
    <source>
        <dbReference type="Pfam" id="PF07687"/>
    </source>
</evidence>
<keyword evidence="2" id="KW-0479">Metal-binding</keyword>
<feature type="chain" id="PRO_5040992514" evidence="3">
    <location>
        <begin position="27"/>
        <end position="447"/>
    </location>
</feature>
<evidence type="ECO:0000256" key="3">
    <source>
        <dbReference type="SAM" id="SignalP"/>
    </source>
</evidence>
<feature type="binding site" evidence="2">
    <location>
        <position position="175"/>
    </location>
    <ligand>
        <name>Mn(2+)</name>
        <dbReference type="ChEBI" id="CHEBI:29035"/>
        <label>2</label>
    </ligand>
</feature>
<dbReference type="Pfam" id="PF07687">
    <property type="entry name" value="M20_dimer"/>
    <property type="match status" value="1"/>
</dbReference>
<feature type="signal peptide" evidence="3">
    <location>
        <begin position="1"/>
        <end position="26"/>
    </location>
</feature>
<dbReference type="InterPro" id="IPR002933">
    <property type="entry name" value="Peptidase_M20"/>
</dbReference>
<evidence type="ECO:0000256" key="2">
    <source>
        <dbReference type="PIRSR" id="PIRSR005962-1"/>
    </source>
</evidence>
<accession>A0A9X2AQB5</accession>
<dbReference type="Gene3D" id="3.40.630.10">
    <property type="entry name" value="Zn peptidases"/>
    <property type="match status" value="1"/>
</dbReference>
<proteinExistence type="predicted"/>
<dbReference type="FunFam" id="3.30.70.360:FF:000001">
    <property type="entry name" value="N-acetyldiaminopimelate deacetylase"/>
    <property type="match status" value="1"/>
</dbReference>
<feature type="binding site" evidence="2">
    <location>
        <position position="141"/>
    </location>
    <ligand>
        <name>Mn(2+)</name>
        <dbReference type="ChEBI" id="CHEBI:29035"/>
        <label>2</label>
    </ligand>
</feature>
<feature type="binding site" evidence="2">
    <location>
        <position position="206"/>
    </location>
    <ligand>
        <name>Mn(2+)</name>
        <dbReference type="ChEBI" id="CHEBI:29035"/>
        <label>2</label>
    </ligand>
</feature>
<name>A0A9X2AQB5_9BURK</name>
<protein>
    <submittedName>
        <fullName evidence="5">Amidohydrolase</fullName>
    </submittedName>
</protein>
<dbReference type="AlphaFoldDB" id="A0A9X2AQB5"/>
<evidence type="ECO:0000256" key="1">
    <source>
        <dbReference type="ARBA" id="ARBA00022801"/>
    </source>
</evidence>
<keyword evidence="1" id="KW-0378">Hydrolase</keyword>
<gene>
    <name evidence="5" type="ORF">MMF98_14335</name>
</gene>
<dbReference type="Pfam" id="PF01546">
    <property type="entry name" value="Peptidase_M20"/>
    <property type="match status" value="1"/>
</dbReference>
<dbReference type="SUPFAM" id="SSF55031">
    <property type="entry name" value="Bacterial exopeptidase dimerisation domain"/>
    <property type="match status" value="1"/>
</dbReference>
<keyword evidence="3" id="KW-0732">Signal</keyword>
<dbReference type="RefSeq" id="WP_243307017.1">
    <property type="nucleotide sequence ID" value="NZ_JALGBI010000001.1"/>
</dbReference>
<keyword evidence="6" id="KW-1185">Reference proteome</keyword>
<dbReference type="SUPFAM" id="SSF53187">
    <property type="entry name" value="Zn-dependent exopeptidases"/>
    <property type="match status" value="1"/>
</dbReference>
<reference evidence="5" key="1">
    <citation type="submission" date="2022-03" db="EMBL/GenBank/DDBJ databases">
        <authorList>
            <person name="Woo C.Y."/>
        </authorList>
    </citation>
    <scope>NUCLEOTIDE SEQUENCE</scope>
    <source>
        <strain evidence="5">CYS-02</strain>
    </source>
</reference>
<feature type="binding site" evidence="2">
    <location>
        <position position="408"/>
    </location>
    <ligand>
        <name>Mn(2+)</name>
        <dbReference type="ChEBI" id="CHEBI:29035"/>
        <label>2</label>
    </ligand>
</feature>
<evidence type="ECO:0000313" key="6">
    <source>
        <dbReference type="Proteomes" id="UP001139447"/>
    </source>
</evidence>
<dbReference type="EMBL" id="JALGBI010000001">
    <property type="protein sequence ID" value="MCJ0764392.1"/>
    <property type="molecule type" value="Genomic_DNA"/>
</dbReference>
<comment type="caution">
    <text evidence="5">The sequence shown here is derived from an EMBL/GenBank/DDBJ whole genome shotgun (WGS) entry which is preliminary data.</text>
</comment>
<dbReference type="GO" id="GO:0046872">
    <property type="term" value="F:metal ion binding"/>
    <property type="evidence" value="ECO:0007669"/>
    <property type="project" value="UniProtKB-KW"/>
</dbReference>
<dbReference type="PANTHER" id="PTHR11014:SF63">
    <property type="entry name" value="METALLOPEPTIDASE, PUTATIVE (AFU_ORTHOLOGUE AFUA_6G09600)-RELATED"/>
    <property type="match status" value="1"/>
</dbReference>
<keyword evidence="2" id="KW-0464">Manganese</keyword>
<dbReference type="Gene3D" id="3.30.70.360">
    <property type="match status" value="1"/>
</dbReference>
<dbReference type="PIRSF" id="PIRSF005962">
    <property type="entry name" value="Pept_M20D_amidohydro"/>
    <property type="match status" value="1"/>
</dbReference>
<dbReference type="InterPro" id="IPR036264">
    <property type="entry name" value="Bact_exopeptidase_dim_dom"/>
</dbReference>
<feature type="binding site" evidence="2">
    <location>
        <position position="139"/>
    </location>
    <ligand>
        <name>Mn(2+)</name>
        <dbReference type="ChEBI" id="CHEBI:29035"/>
        <label>2</label>
    </ligand>
</feature>
<dbReference type="NCBIfam" id="TIGR01891">
    <property type="entry name" value="amidohydrolases"/>
    <property type="match status" value="1"/>
</dbReference>
<dbReference type="GO" id="GO:0050118">
    <property type="term" value="F:N-acetyldiaminopimelate deacetylase activity"/>
    <property type="evidence" value="ECO:0007669"/>
    <property type="project" value="UniProtKB-ARBA"/>
</dbReference>
<organism evidence="5 6">
    <name type="scientific">Variovorax terrae</name>
    <dbReference type="NCBI Taxonomy" id="2923278"/>
    <lineage>
        <taxon>Bacteria</taxon>
        <taxon>Pseudomonadati</taxon>
        <taxon>Pseudomonadota</taxon>
        <taxon>Betaproteobacteria</taxon>
        <taxon>Burkholderiales</taxon>
        <taxon>Comamonadaceae</taxon>
        <taxon>Variovorax</taxon>
    </lineage>
</organism>
<evidence type="ECO:0000313" key="5">
    <source>
        <dbReference type="EMBL" id="MCJ0764392.1"/>
    </source>
</evidence>
<sequence length="447" mass="47339">MSRRSLSLNKLVLAMAVSALPMLGHAQDLYATINAKSKAIEARMIDWRRDIHQHPELGNQEVRTSALVAKHLRALGYEVREKVATTGLVAVLKGGKPGPVVALRADMDALPVAEEVDVPFASKARATWDGREVPVMHACGHDGHTAILMATAEVLASMKDQLPGTVKLVFQPAEEKLPKGEIGGAKRMLEEGAFDGPKPDAVFGLHLAAGMPVGMIGYKPGAITAGSDAFRMEVKGSQTHGGMPWAGIDPIVLGSQIVLGLQTIPSRQIDVTKGPSVLTVGTFNAGQRYNIVPDKAEMSGTLRTSSEETRQFIMKRAAQTAEDIAHSGGGSAHVHWEPNGYPATVNDEALLGRMLPSLSRVSGAKPQLVPMGTGGEDFSFFAQQAPGLFVMIGATTPGQDMKKAAPNHSPRFNPDEASLLIGLRTMLTLTLDYMNGAAAAAPAAQKS</sequence>